<dbReference type="AlphaFoldDB" id="C3K8P6"/>
<protein>
    <recommendedName>
        <fullName evidence="1">DUF6957 domain-containing protein</fullName>
    </recommendedName>
</protein>
<dbReference type="eggNOG" id="ENOG5031D36">
    <property type="taxonomic scope" value="Bacteria"/>
</dbReference>
<evidence type="ECO:0000313" key="2">
    <source>
        <dbReference type="EMBL" id="CAI2796717.1"/>
    </source>
</evidence>
<dbReference type="InterPro" id="IPR054232">
    <property type="entry name" value="DUF6957"/>
</dbReference>
<accession>C3K8P6</accession>
<organism evidence="3">
    <name type="scientific">Pseudomonas fluorescens (strain SBW25)</name>
    <dbReference type="NCBI Taxonomy" id="216595"/>
    <lineage>
        <taxon>Bacteria</taxon>
        <taxon>Pseudomonadati</taxon>
        <taxon>Pseudomonadota</taxon>
        <taxon>Gammaproteobacteria</taxon>
        <taxon>Pseudomonadales</taxon>
        <taxon>Pseudomonadaceae</taxon>
        <taxon>Pseudomonas</taxon>
    </lineage>
</organism>
<name>C3K8P6_PSEFS</name>
<reference evidence="3" key="1">
    <citation type="journal article" date="2009" name="Genome Biol.">
        <title>Genomic and genetic analyses of diversity and plant interactions of Pseudomonas fluorescens.</title>
        <authorList>
            <person name="Silby M.W."/>
            <person name="Cerdeno-Tarraga A.M."/>
            <person name="Vernikos G.S."/>
            <person name="Giddens S.R."/>
            <person name="Jackson R.W."/>
            <person name="Preston G.M."/>
            <person name="Zhang X.X."/>
            <person name="Moon C.D."/>
            <person name="Gehrig S.M."/>
            <person name="Godfrey S.A."/>
            <person name="Knight C.G."/>
            <person name="Malone J.G."/>
            <person name="Robinson Z."/>
            <person name="Spiers A.J."/>
            <person name="Harris S."/>
            <person name="Challis G.L."/>
            <person name="Yaxley A.M."/>
            <person name="Harris D."/>
            <person name="Seeger K."/>
            <person name="Murphy L."/>
            <person name="Rutter S."/>
            <person name="Squares R."/>
            <person name="Quail M.A."/>
            <person name="Saunders E."/>
            <person name="Mavromatis K."/>
            <person name="Brettin T.S."/>
            <person name="Bentley S.D."/>
            <person name="Hothersall J."/>
            <person name="Stephens E."/>
            <person name="Thomas C.M."/>
            <person name="Parkhill J."/>
            <person name="Levy S.B."/>
            <person name="Rainey P.B."/>
            <person name="Thomson N.R."/>
        </authorList>
    </citation>
    <scope>NUCLEOTIDE SEQUENCE [LARGE SCALE GENOMIC DNA]</scope>
    <source>
        <strain evidence="3">SBW25</strain>
    </source>
</reference>
<evidence type="ECO:0000259" key="1">
    <source>
        <dbReference type="Pfam" id="PF22275"/>
    </source>
</evidence>
<dbReference type="KEGG" id="pfs:PFLU_2477"/>
<dbReference type="EMBL" id="AM181176">
    <property type="protein sequence ID" value="CAY48713.1"/>
    <property type="molecule type" value="Genomic_DNA"/>
</dbReference>
<dbReference type="Pfam" id="PF22275">
    <property type="entry name" value="DUF6957"/>
    <property type="match status" value="1"/>
</dbReference>
<proteinExistence type="predicted"/>
<dbReference type="HOGENOM" id="CLU_133261_0_0_6"/>
<evidence type="ECO:0000313" key="3">
    <source>
        <dbReference type="EMBL" id="CAY48713.1"/>
    </source>
</evidence>
<gene>
    <name evidence="3" type="ordered locus">PFLU_2477</name>
</gene>
<dbReference type="EMBL" id="OV986001">
    <property type="protein sequence ID" value="CAI2796717.1"/>
    <property type="molecule type" value="Genomic_DNA"/>
</dbReference>
<sequence>MQRAGRSVSLRASCVRSIAPNQFKRLHMVEVIDEGLLEGSGVPLAGSELSLEDAMAAARKRYKWMPLCAVEEWTILDAIVTDAERTKVSAAGCQPMFMFAHKVVDDEQRRFEPGHWVRSSMGTAFNDGFLFETRNSVYVLLGPGHRKSATIKEIFSLF</sequence>
<dbReference type="Proteomes" id="UP001152918">
    <property type="component" value="Chromosome"/>
</dbReference>
<reference evidence="2" key="2">
    <citation type="submission" date="2023-10" db="EMBL/GenBank/DDBJ databases">
        <authorList>
            <person name="Fortmann-Grote C."/>
        </authorList>
    </citation>
    <scope>NUCLEOTIDE SEQUENCE</scope>
    <source>
        <strain evidence="2">SBW25</strain>
    </source>
</reference>
<feature type="domain" description="DUF6957" evidence="1">
    <location>
        <begin position="46"/>
        <end position="156"/>
    </location>
</feature>